<reference evidence="1 2" key="1">
    <citation type="submission" date="2017-02" db="EMBL/GenBank/DDBJ databases">
        <title>Complete genome sequences of Mycobacterium kansasii strains isolated from rhesus macaques.</title>
        <authorList>
            <person name="Panda A."/>
            <person name="Nagaraj S."/>
            <person name="Zhao X."/>
            <person name="Tettelin H."/>
            <person name="Detolla L.J."/>
        </authorList>
    </citation>
    <scope>NUCLEOTIDE SEQUENCE [LARGE SCALE GENOMIC DNA]</scope>
    <source>
        <strain evidence="1 2">11-3469</strain>
    </source>
</reference>
<evidence type="ECO:0000313" key="2">
    <source>
        <dbReference type="Proteomes" id="UP000188532"/>
    </source>
</evidence>
<dbReference type="Proteomes" id="UP000188532">
    <property type="component" value="Unassembled WGS sequence"/>
</dbReference>
<gene>
    <name evidence="1" type="ORF">BZL29_7728</name>
</gene>
<accession>A0A1V3WGA1</accession>
<dbReference type="AlphaFoldDB" id="A0A1V3WGA1"/>
<proteinExistence type="predicted"/>
<organism evidence="1 2">
    <name type="scientific">Mycobacterium kansasii</name>
    <dbReference type="NCBI Taxonomy" id="1768"/>
    <lineage>
        <taxon>Bacteria</taxon>
        <taxon>Bacillati</taxon>
        <taxon>Actinomycetota</taxon>
        <taxon>Actinomycetes</taxon>
        <taxon>Mycobacteriales</taxon>
        <taxon>Mycobacteriaceae</taxon>
        <taxon>Mycobacterium</taxon>
    </lineage>
</organism>
<name>A0A1V3WGA1_MYCKA</name>
<comment type="caution">
    <text evidence="1">The sequence shown here is derived from an EMBL/GenBank/DDBJ whole genome shotgun (WGS) entry which is preliminary data.</text>
</comment>
<evidence type="ECO:0000313" key="1">
    <source>
        <dbReference type="EMBL" id="OOK65291.1"/>
    </source>
</evidence>
<protein>
    <submittedName>
        <fullName evidence="1">Uncharacterized protein</fullName>
    </submittedName>
</protein>
<sequence>MDKLALSPCGLWMKRDHDDIIIHEAGTSEYHVDQIVCHEIGHMVLEHDGGPAKMIFATALAGFDPSTGVILGRTGFGDERERDAEMFASMVMLTAAQAGAQHSMMSSVFFRT</sequence>
<dbReference type="EMBL" id="MVBN01000011">
    <property type="protein sequence ID" value="OOK65291.1"/>
    <property type="molecule type" value="Genomic_DNA"/>
</dbReference>